<evidence type="ECO:0000313" key="1">
    <source>
        <dbReference type="EMBL" id="KFI44692.1"/>
    </source>
</evidence>
<organism evidence="1 2">
    <name type="scientific">Bifidobacterium biavatii DSM 23969</name>
    <dbReference type="NCBI Taxonomy" id="1437608"/>
    <lineage>
        <taxon>Bacteria</taxon>
        <taxon>Bacillati</taxon>
        <taxon>Actinomycetota</taxon>
        <taxon>Actinomycetes</taxon>
        <taxon>Bifidobacteriales</taxon>
        <taxon>Bifidobacteriaceae</taxon>
        <taxon>Bifidobacterium</taxon>
    </lineage>
</organism>
<gene>
    <name evidence="1" type="ORF">BBIA_2548</name>
</gene>
<name>A0A086ZDU2_9BIFI</name>
<keyword evidence="2" id="KW-1185">Reference proteome</keyword>
<protein>
    <submittedName>
        <fullName evidence="1">Uncharacterized protein</fullName>
    </submittedName>
</protein>
<evidence type="ECO:0000313" key="2">
    <source>
        <dbReference type="Proteomes" id="UP000029108"/>
    </source>
</evidence>
<sequence length="188" mass="20270">MLIENLLSNSALLASGVKPSLDNSTIEWATGGGFTAKPVNAGSRALVTFTTNSLRAGDKLICVADLTVAGTGVAANYNPMMTTDSAWKTLGYGYKSQKGYYQTDEVAVPDDGILRVRLIIPEVADGMLTVRGMVLCKKEEYMKIQELSLVTFNDLTNSLFYNGGVGGECRKPSRPARRHARSQWVVAA</sequence>
<reference evidence="1 2" key="1">
    <citation type="submission" date="2014-03" db="EMBL/GenBank/DDBJ databases">
        <title>Genomics of Bifidobacteria.</title>
        <authorList>
            <person name="Ventura M."/>
            <person name="Milani C."/>
            <person name="Lugli G.A."/>
        </authorList>
    </citation>
    <scope>NUCLEOTIDE SEQUENCE [LARGE SCALE GENOMIC DNA]</scope>
    <source>
        <strain evidence="1 2">DSM 23969</strain>
    </source>
</reference>
<dbReference type="STRING" id="1437608.GCA_000771645_02216"/>
<proteinExistence type="predicted"/>
<accession>A0A086ZDU2</accession>
<dbReference type="EMBL" id="JGYN01000045">
    <property type="protein sequence ID" value="KFI44692.1"/>
    <property type="molecule type" value="Genomic_DNA"/>
</dbReference>
<dbReference type="Proteomes" id="UP000029108">
    <property type="component" value="Unassembled WGS sequence"/>
</dbReference>
<comment type="caution">
    <text evidence="1">The sequence shown here is derived from an EMBL/GenBank/DDBJ whole genome shotgun (WGS) entry which is preliminary data.</text>
</comment>
<dbReference type="RefSeq" id="WP_033496702.1">
    <property type="nucleotide sequence ID" value="NZ_JDUU01000054.1"/>
</dbReference>
<dbReference type="AlphaFoldDB" id="A0A086ZDU2"/>